<evidence type="ECO:0000313" key="5">
    <source>
        <dbReference type="Proteomes" id="UP000196386"/>
    </source>
</evidence>
<dbReference type="SUPFAM" id="SSF52218">
    <property type="entry name" value="Flavoproteins"/>
    <property type="match status" value="1"/>
</dbReference>
<dbReference type="InterPro" id="IPR029039">
    <property type="entry name" value="Flavoprotein-like_sf"/>
</dbReference>
<dbReference type="Proteomes" id="UP000196386">
    <property type="component" value="Unassembled WGS sequence"/>
</dbReference>
<evidence type="ECO:0000313" key="4">
    <source>
        <dbReference type="Proteomes" id="UP000095765"/>
    </source>
</evidence>
<reference evidence="2" key="3">
    <citation type="journal article" date="2018" name="BMC Genomics">
        <title>Whole genome sequencing and function prediction of 133 gut anaerobes isolated from chicken caecum in pure cultures.</title>
        <authorList>
            <person name="Medvecky M."/>
            <person name="Cejkova D."/>
            <person name="Polansky O."/>
            <person name="Karasova D."/>
            <person name="Kubasova T."/>
            <person name="Cizek A."/>
            <person name="Rychlik I."/>
        </authorList>
    </citation>
    <scope>NUCLEOTIDE SEQUENCE</scope>
    <source>
        <strain evidence="2">An175</strain>
    </source>
</reference>
<evidence type="ECO:0000313" key="6">
    <source>
        <dbReference type="Proteomes" id="UP000260828"/>
    </source>
</evidence>
<proteinExistence type="predicted"/>
<organism evidence="1 4">
    <name type="scientific">Anaerotruncus colihominis</name>
    <dbReference type="NCBI Taxonomy" id="169435"/>
    <lineage>
        <taxon>Bacteria</taxon>
        <taxon>Bacillati</taxon>
        <taxon>Bacillota</taxon>
        <taxon>Clostridia</taxon>
        <taxon>Eubacteriales</taxon>
        <taxon>Oscillospiraceae</taxon>
        <taxon>Anaerotruncus</taxon>
    </lineage>
</organism>
<dbReference type="EMBL" id="QVME01000003">
    <property type="protein sequence ID" value="RGE68175.1"/>
    <property type="molecule type" value="Genomic_DNA"/>
</dbReference>
<dbReference type="AlphaFoldDB" id="A0A174NGD8"/>
<dbReference type="Proteomes" id="UP000260828">
    <property type="component" value="Unassembled WGS sequence"/>
</dbReference>
<reference evidence="5" key="2">
    <citation type="submission" date="2017-04" db="EMBL/GenBank/DDBJ databases">
        <title>Function of individual gut microbiota members based on whole genome sequencing of pure cultures obtained from chicken caecum.</title>
        <authorList>
            <person name="Medvecky M."/>
            <person name="Cejkova D."/>
            <person name="Polansky O."/>
            <person name="Karasova D."/>
            <person name="Kubasova T."/>
            <person name="Cizek A."/>
            <person name="Rychlik I."/>
        </authorList>
    </citation>
    <scope>NUCLEOTIDE SEQUENCE [LARGE SCALE GENOMIC DNA]</scope>
    <source>
        <strain evidence="5">An175</strain>
    </source>
</reference>
<reference evidence="3 6" key="4">
    <citation type="submission" date="2018-08" db="EMBL/GenBank/DDBJ databases">
        <title>A genome reference for cultivated species of the human gut microbiota.</title>
        <authorList>
            <person name="Zou Y."/>
            <person name="Xue W."/>
            <person name="Luo G."/>
        </authorList>
    </citation>
    <scope>NUCLEOTIDE SEQUENCE [LARGE SCALE GENOMIC DNA]</scope>
    <source>
        <strain evidence="3 6">TF05-12AC</strain>
    </source>
</reference>
<dbReference type="Proteomes" id="UP000095765">
    <property type="component" value="Unassembled WGS sequence"/>
</dbReference>
<evidence type="ECO:0000313" key="1">
    <source>
        <dbReference type="EMBL" id="CUP45099.1"/>
    </source>
</evidence>
<dbReference type="Gene3D" id="3.40.50.360">
    <property type="match status" value="1"/>
</dbReference>
<dbReference type="EMBL" id="CZBE01000004">
    <property type="protein sequence ID" value="CUP45099.1"/>
    <property type="molecule type" value="Genomic_DNA"/>
</dbReference>
<evidence type="ECO:0000313" key="3">
    <source>
        <dbReference type="EMBL" id="RGE68175.1"/>
    </source>
</evidence>
<evidence type="ECO:0000313" key="2">
    <source>
        <dbReference type="EMBL" id="OUP68384.1"/>
    </source>
</evidence>
<dbReference type="RefSeq" id="WP_006876770.1">
    <property type="nucleotide sequence ID" value="NZ_CABIWA010000004.1"/>
</dbReference>
<gene>
    <name evidence="2" type="ORF">B5F11_13360</name>
    <name evidence="3" type="ORF">DXC40_07450</name>
    <name evidence="1" type="ORF">ERS852551_00848</name>
</gene>
<dbReference type="OrthoDB" id="1026745at2"/>
<protein>
    <submittedName>
        <fullName evidence="1">Uncharacterized protein</fullName>
    </submittedName>
</protein>
<name>A0A174NGD8_9FIRM</name>
<sequence length="213" mass="23548">MKTALINASPKRTGSASGMLLDALYPRLEGCSCTEFRLGIEKPDPQILETFADFDALVFAFPLYVDGLPAHLLRHLQALEPLLLQRPCPDRRVYTLVNCGFYEGRQTACALEMMEHWRLRAGLDRGMGLGVGAGPMMLELASVPPGHGPKKALGEGLDVLAACIKNGAPGENRFLSVNFPRFAYRLAAQAHWRRLARANNLSARDLFRRIESE</sequence>
<reference evidence="1 4" key="1">
    <citation type="submission" date="2015-09" db="EMBL/GenBank/DDBJ databases">
        <authorList>
            <consortium name="Pathogen Informatics"/>
        </authorList>
    </citation>
    <scope>NUCLEOTIDE SEQUENCE [LARGE SCALE GENOMIC DNA]</scope>
    <source>
        <strain evidence="1 4">2789STDY5834939</strain>
    </source>
</reference>
<dbReference type="EMBL" id="NFKP01000018">
    <property type="protein sequence ID" value="OUP68384.1"/>
    <property type="molecule type" value="Genomic_DNA"/>
</dbReference>
<accession>A0A174NGD8</accession>